<evidence type="ECO:0000313" key="5">
    <source>
        <dbReference type="EnsemblPlants" id="KQL02672"/>
    </source>
</evidence>
<dbReference type="PROSITE" id="PS51671">
    <property type="entry name" value="ACT"/>
    <property type="match status" value="3"/>
</dbReference>
<evidence type="ECO:0000313" key="6">
    <source>
        <dbReference type="Proteomes" id="UP000004995"/>
    </source>
</evidence>
<evidence type="ECO:0000259" key="4">
    <source>
        <dbReference type="PROSITE" id="PS51671"/>
    </source>
</evidence>
<dbReference type="Gramene" id="KQL02672">
    <property type="protein sequence ID" value="KQL02672"/>
    <property type="gene ID" value="SETIT_013494mg"/>
</dbReference>
<feature type="domain" description="ACT" evidence="4">
    <location>
        <begin position="238"/>
        <end position="319"/>
    </location>
</feature>
<gene>
    <name evidence="5" type="primary">LOC101766693</name>
</gene>
<dbReference type="AlphaFoldDB" id="K3YGX6"/>
<dbReference type="InterPro" id="IPR045865">
    <property type="entry name" value="ACT-like_dom_sf"/>
</dbReference>
<dbReference type="Proteomes" id="UP000004995">
    <property type="component" value="Unassembled WGS sequence"/>
</dbReference>
<dbReference type="OMA" id="WFMEVFN"/>
<accession>K3YGX6</accession>
<dbReference type="EnsemblPlants" id="KQL02672">
    <property type="protein sequence ID" value="KQL02672"/>
    <property type="gene ID" value="SETIT_013494mg"/>
</dbReference>
<dbReference type="Gene3D" id="3.30.70.260">
    <property type="match status" value="2"/>
</dbReference>
<keyword evidence="1 2" id="KW-0677">Repeat</keyword>
<dbReference type="Pfam" id="PF01842">
    <property type="entry name" value="ACT"/>
    <property type="match status" value="2"/>
</dbReference>
<keyword evidence="6" id="KW-1185">Reference proteome</keyword>
<dbReference type="InterPro" id="IPR040217">
    <property type="entry name" value="ACR1-12"/>
</dbReference>
<dbReference type="PANTHER" id="PTHR31096">
    <property type="entry name" value="ACT DOMAIN-CONTAINING PROTEIN ACR4-RELATED"/>
    <property type="match status" value="1"/>
</dbReference>
<dbReference type="InParanoid" id="K3YGX6"/>
<dbReference type="CDD" id="cd04897">
    <property type="entry name" value="ACT_ACR_3"/>
    <property type="match status" value="1"/>
</dbReference>
<dbReference type="SUPFAM" id="SSF55021">
    <property type="entry name" value="ACT-like"/>
    <property type="match status" value="3"/>
</dbReference>
<evidence type="ECO:0000256" key="2">
    <source>
        <dbReference type="RuleBase" id="RU369043"/>
    </source>
</evidence>
<reference evidence="5" key="2">
    <citation type="submission" date="2018-08" db="UniProtKB">
        <authorList>
            <consortium name="EnsemblPlants"/>
        </authorList>
    </citation>
    <scope>IDENTIFICATION</scope>
    <source>
        <strain evidence="5">Yugu1</strain>
    </source>
</reference>
<dbReference type="eggNOG" id="ENOG502QT1H">
    <property type="taxonomic scope" value="Eukaryota"/>
</dbReference>
<dbReference type="ExpressionAtlas" id="K3YGX6">
    <property type="expression patterns" value="baseline"/>
</dbReference>
<sequence length="569" mass="61697">MEEPRLVEDDDDQQAGHSPKATWRQTAFTPAPCPSRSVLSSPRPPASPRAAVPSSSREVSSSLRLEVLGYSPSPADKAGGWLGSLAVVRVSTLSREARGVFCSAAMVRCVEMVAEEEDDDEYAKLVRRMNPPRVVIDNDSCNNATVIRVDRVKKHGILLEAVQVLVDLNLVITKAYISSDGNWFMDVFNVTDQDGSKLQNREVIEHIQKQCLESEDYLALPAIGLKDGAAPSEDQSTSIELTGTDRPGLLSEVCAVLASLSCNIVKAEVWTHERRAAAVIQITDEATGLAIRDAGRLSKVQELLRNVMQGDGTARRGGGSTCTGGVSVGAARAERRLHKLMLDDGAGGSAGEEAVDGEDRCGKARPKVAVMDCTERQYTVVILQCRDRPKLLFDTLCALTDLQYVVFHGTVDAERGSKEAYQEYYIRHVDGYPVRSDAERTRLVRCLEAAVERRASDGLELEVRTEDRVGLLSEITRVFRENSLSIIRAAIATRDGRAEDTFYVSDAYGNPVDGRTVDAVGEQLGHAVLRVKRGGGGRGPPVAEGGAVSVLGSLLKGSFQGLRLIRSYS</sequence>
<evidence type="ECO:0000256" key="3">
    <source>
        <dbReference type="SAM" id="MobiDB-lite"/>
    </source>
</evidence>
<evidence type="ECO:0000256" key="1">
    <source>
        <dbReference type="ARBA" id="ARBA00022737"/>
    </source>
</evidence>
<comment type="function">
    <text evidence="2">Binds amino acids.</text>
</comment>
<dbReference type="InterPro" id="IPR002912">
    <property type="entry name" value="ACT_dom"/>
</dbReference>
<name>K3YGX6_SETIT</name>
<organism evidence="5 6">
    <name type="scientific">Setaria italica</name>
    <name type="common">Foxtail millet</name>
    <name type="synonym">Panicum italicum</name>
    <dbReference type="NCBI Taxonomy" id="4555"/>
    <lineage>
        <taxon>Eukaryota</taxon>
        <taxon>Viridiplantae</taxon>
        <taxon>Streptophyta</taxon>
        <taxon>Embryophyta</taxon>
        <taxon>Tracheophyta</taxon>
        <taxon>Spermatophyta</taxon>
        <taxon>Magnoliopsida</taxon>
        <taxon>Liliopsida</taxon>
        <taxon>Poales</taxon>
        <taxon>Poaceae</taxon>
        <taxon>PACMAD clade</taxon>
        <taxon>Panicoideae</taxon>
        <taxon>Panicodae</taxon>
        <taxon>Paniceae</taxon>
        <taxon>Cenchrinae</taxon>
        <taxon>Setaria</taxon>
    </lineage>
</organism>
<dbReference type="GO" id="GO:0016597">
    <property type="term" value="F:amino acid binding"/>
    <property type="evidence" value="ECO:0007669"/>
    <property type="project" value="UniProtKB-UniRule"/>
</dbReference>
<protein>
    <recommendedName>
        <fullName evidence="2">ACT domain-containing protein ACR</fullName>
    </recommendedName>
    <alternativeName>
        <fullName evidence="2">Protein ACT DOMAIN REPEATS</fullName>
    </alternativeName>
</protein>
<dbReference type="EMBL" id="AGNK02003994">
    <property type="status" value="NOT_ANNOTATED_CDS"/>
    <property type="molecule type" value="Genomic_DNA"/>
</dbReference>
<feature type="domain" description="ACT" evidence="4">
    <location>
        <begin position="146"/>
        <end position="227"/>
    </location>
</feature>
<reference evidence="6" key="1">
    <citation type="journal article" date="2012" name="Nat. Biotechnol.">
        <title>Reference genome sequence of the model plant Setaria.</title>
        <authorList>
            <person name="Bennetzen J.L."/>
            <person name="Schmutz J."/>
            <person name="Wang H."/>
            <person name="Percifield R."/>
            <person name="Hawkins J."/>
            <person name="Pontaroli A.C."/>
            <person name="Estep M."/>
            <person name="Feng L."/>
            <person name="Vaughn J.N."/>
            <person name="Grimwood J."/>
            <person name="Jenkins J."/>
            <person name="Barry K."/>
            <person name="Lindquist E."/>
            <person name="Hellsten U."/>
            <person name="Deshpande S."/>
            <person name="Wang X."/>
            <person name="Wu X."/>
            <person name="Mitros T."/>
            <person name="Triplett J."/>
            <person name="Yang X."/>
            <person name="Ye C.Y."/>
            <person name="Mauro-Herrera M."/>
            <person name="Wang L."/>
            <person name="Li P."/>
            <person name="Sharma M."/>
            <person name="Sharma R."/>
            <person name="Ronald P.C."/>
            <person name="Panaud O."/>
            <person name="Kellogg E.A."/>
            <person name="Brutnell T.P."/>
            <person name="Doust A.N."/>
            <person name="Tuskan G.A."/>
            <person name="Rokhsar D."/>
            <person name="Devos K.M."/>
        </authorList>
    </citation>
    <scope>NUCLEOTIDE SEQUENCE [LARGE SCALE GENOMIC DNA]</scope>
    <source>
        <strain evidence="6">cv. Yugu1</strain>
    </source>
</reference>
<feature type="region of interest" description="Disordered" evidence="3">
    <location>
        <begin position="1"/>
        <end position="56"/>
    </location>
</feature>
<feature type="domain" description="ACT" evidence="4">
    <location>
        <begin position="460"/>
        <end position="536"/>
    </location>
</feature>
<proteinExistence type="predicted"/>
<dbReference type="PANTHER" id="PTHR31096:SF53">
    <property type="entry name" value="ACT DOMAIN-CONTAINING PROTEIN ACR"/>
    <property type="match status" value="1"/>
</dbReference>